<dbReference type="EC" id="3.4.19.12" evidence="2"/>
<evidence type="ECO:0000256" key="4">
    <source>
        <dbReference type="ARBA" id="ARBA00022786"/>
    </source>
</evidence>
<protein>
    <recommendedName>
        <fullName evidence="2">ubiquitinyl hydrolase 1</fullName>
        <ecNumber evidence="2">3.4.19.12</ecNumber>
    </recommendedName>
</protein>
<dbReference type="InterPro" id="IPR003323">
    <property type="entry name" value="OTU_dom"/>
</dbReference>
<keyword evidence="10" id="KW-1185">Reference proteome</keyword>
<dbReference type="PANTHER" id="PTHR12931:SF15">
    <property type="entry name" value="UBIQUITIN THIOESTERASE OTUBAIN-LIKE"/>
    <property type="match status" value="1"/>
</dbReference>
<organism evidence="9 10">
    <name type="scientific">Macrolepiota fuliginosa MF-IS2</name>
    <dbReference type="NCBI Taxonomy" id="1400762"/>
    <lineage>
        <taxon>Eukaryota</taxon>
        <taxon>Fungi</taxon>
        <taxon>Dikarya</taxon>
        <taxon>Basidiomycota</taxon>
        <taxon>Agaricomycotina</taxon>
        <taxon>Agaricomycetes</taxon>
        <taxon>Agaricomycetidae</taxon>
        <taxon>Agaricales</taxon>
        <taxon>Agaricineae</taxon>
        <taxon>Agaricaceae</taxon>
        <taxon>Macrolepiota</taxon>
    </lineage>
</organism>
<evidence type="ECO:0000313" key="10">
    <source>
        <dbReference type="Proteomes" id="UP000807342"/>
    </source>
</evidence>
<dbReference type="AlphaFoldDB" id="A0A9P6C1X4"/>
<keyword evidence="5" id="KW-0378">Hydrolase</keyword>
<evidence type="ECO:0000256" key="7">
    <source>
        <dbReference type="SAM" id="MobiDB-lite"/>
    </source>
</evidence>
<evidence type="ECO:0000256" key="3">
    <source>
        <dbReference type="ARBA" id="ARBA00022670"/>
    </source>
</evidence>
<evidence type="ECO:0000256" key="1">
    <source>
        <dbReference type="ARBA" id="ARBA00000707"/>
    </source>
</evidence>
<reference evidence="9" key="1">
    <citation type="submission" date="2020-11" db="EMBL/GenBank/DDBJ databases">
        <authorList>
            <consortium name="DOE Joint Genome Institute"/>
            <person name="Ahrendt S."/>
            <person name="Riley R."/>
            <person name="Andreopoulos W."/>
            <person name="Labutti K."/>
            <person name="Pangilinan J."/>
            <person name="Ruiz-Duenas F.J."/>
            <person name="Barrasa J.M."/>
            <person name="Sanchez-Garcia M."/>
            <person name="Camarero S."/>
            <person name="Miyauchi S."/>
            <person name="Serrano A."/>
            <person name="Linde D."/>
            <person name="Babiker R."/>
            <person name="Drula E."/>
            <person name="Ayuso-Fernandez I."/>
            <person name="Pacheco R."/>
            <person name="Padilla G."/>
            <person name="Ferreira P."/>
            <person name="Barriuso J."/>
            <person name="Kellner H."/>
            <person name="Castanera R."/>
            <person name="Alfaro M."/>
            <person name="Ramirez L."/>
            <person name="Pisabarro A.G."/>
            <person name="Kuo A."/>
            <person name="Tritt A."/>
            <person name="Lipzen A."/>
            <person name="He G."/>
            <person name="Yan M."/>
            <person name="Ng V."/>
            <person name="Cullen D."/>
            <person name="Martin F."/>
            <person name="Rosso M.-N."/>
            <person name="Henrissat B."/>
            <person name="Hibbett D."/>
            <person name="Martinez A.T."/>
            <person name="Grigoriev I.V."/>
        </authorList>
    </citation>
    <scope>NUCLEOTIDE SEQUENCE</scope>
    <source>
        <strain evidence="9">MF-IS2</strain>
    </source>
</reference>
<dbReference type="Gene3D" id="3.30.200.60">
    <property type="entry name" value="Peptidase C65 Otubain, subdomain 1"/>
    <property type="match status" value="1"/>
</dbReference>
<evidence type="ECO:0000259" key="8">
    <source>
        <dbReference type="PROSITE" id="PS50802"/>
    </source>
</evidence>
<dbReference type="GO" id="GO:0005634">
    <property type="term" value="C:nucleus"/>
    <property type="evidence" value="ECO:0007669"/>
    <property type="project" value="TreeGrafter"/>
</dbReference>
<feature type="domain" description="OTU" evidence="8">
    <location>
        <begin position="86"/>
        <end position="294"/>
    </location>
</feature>
<dbReference type="CDD" id="cd22749">
    <property type="entry name" value="Otubain_C65"/>
    <property type="match status" value="1"/>
</dbReference>
<dbReference type="EMBL" id="MU151270">
    <property type="protein sequence ID" value="KAF9445974.1"/>
    <property type="molecule type" value="Genomic_DNA"/>
</dbReference>
<dbReference type="GO" id="GO:0006508">
    <property type="term" value="P:proteolysis"/>
    <property type="evidence" value="ECO:0007669"/>
    <property type="project" value="UniProtKB-KW"/>
</dbReference>
<dbReference type="InterPro" id="IPR019400">
    <property type="entry name" value="Peptidase_C65_otubain"/>
</dbReference>
<accession>A0A9P6C1X4</accession>
<comment type="caution">
    <text evidence="9">The sequence shown here is derived from an EMBL/GenBank/DDBJ whole genome shotgun (WGS) entry which is preliminary data.</text>
</comment>
<proteinExistence type="predicted"/>
<dbReference type="GO" id="GO:0004843">
    <property type="term" value="F:cysteine-type deubiquitinase activity"/>
    <property type="evidence" value="ECO:0007669"/>
    <property type="project" value="UniProtKB-EC"/>
</dbReference>
<gene>
    <name evidence="9" type="ORF">P691DRAFT_734047</name>
</gene>
<feature type="region of interest" description="Disordered" evidence="7">
    <location>
        <begin position="1"/>
        <end position="25"/>
    </location>
</feature>
<dbReference type="InterPro" id="IPR042468">
    <property type="entry name" value="Peptidase_C65_otubain_sub1"/>
</dbReference>
<dbReference type="Gene3D" id="1.20.1300.20">
    <property type="entry name" value="Peptidase C65 Otubain, subdomain 2"/>
    <property type="match status" value="1"/>
</dbReference>
<keyword evidence="4" id="KW-0833">Ubl conjugation pathway</keyword>
<evidence type="ECO:0000256" key="2">
    <source>
        <dbReference type="ARBA" id="ARBA00012759"/>
    </source>
</evidence>
<evidence type="ECO:0000256" key="5">
    <source>
        <dbReference type="ARBA" id="ARBA00022801"/>
    </source>
</evidence>
<dbReference type="Proteomes" id="UP000807342">
    <property type="component" value="Unassembled WGS sequence"/>
</dbReference>
<keyword evidence="3" id="KW-0645">Protease</keyword>
<dbReference type="InterPro" id="IPR042467">
    <property type="entry name" value="Peptidase_C65_otubain_sub2"/>
</dbReference>
<sequence>MSQTNDSSAPARPSGPEGSGSEPLNIEGLQPQVLYDLNQQALERTLSDGPLVHDIAPLSILRSEYEANDNHVFVKEIDWLIEHGYKDFRRVKGDGDCFYRAIGFAFFVQLLANPDSEMAVVTTLSTLTATRQLLNETGVQELVYEDFYDQMVALTENIINPDPTTGSVLTLEKLLKFFRDPQESNTIVMYLRLITAAQIQANVDEYEFFLFHPDTREPMSVPDFCNRVMGLGKEADHVEIKALCDALRWNVQVAYLGGQSKDEVNFVKIPDTPYPGFDPVVLLYRPGHYDILLK</sequence>
<dbReference type="GO" id="GO:0071108">
    <property type="term" value="P:protein K48-linked deubiquitination"/>
    <property type="evidence" value="ECO:0007669"/>
    <property type="project" value="TreeGrafter"/>
</dbReference>
<dbReference type="PROSITE" id="PS50802">
    <property type="entry name" value="OTU"/>
    <property type="match status" value="1"/>
</dbReference>
<evidence type="ECO:0000256" key="6">
    <source>
        <dbReference type="ARBA" id="ARBA00022807"/>
    </source>
</evidence>
<evidence type="ECO:0000313" key="9">
    <source>
        <dbReference type="EMBL" id="KAF9445974.1"/>
    </source>
</evidence>
<dbReference type="PANTHER" id="PTHR12931">
    <property type="entry name" value="UBIQUITIN THIOLESTERASE PROTEIN OTUB"/>
    <property type="match status" value="1"/>
</dbReference>
<dbReference type="OrthoDB" id="18915at2759"/>
<name>A0A9P6C1X4_9AGAR</name>
<dbReference type="Pfam" id="PF10275">
    <property type="entry name" value="Peptidase_C65"/>
    <property type="match status" value="1"/>
</dbReference>
<dbReference type="GO" id="GO:0043130">
    <property type="term" value="F:ubiquitin binding"/>
    <property type="evidence" value="ECO:0007669"/>
    <property type="project" value="TreeGrafter"/>
</dbReference>
<comment type="catalytic activity">
    <reaction evidence="1">
        <text>Thiol-dependent hydrolysis of ester, thioester, amide, peptide and isopeptide bonds formed by the C-terminal Gly of ubiquitin (a 76-residue protein attached to proteins as an intracellular targeting signal).</text>
        <dbReference type="EC" id="3.4.19.12"/>
    </reaction>
</comment>
<dbReference type="InterPro" id="IPR038765">
    <property type="entry name" value="Papain-like_cys_pep_sf"/>
</dbReference>
<dbReference type="SUPFAM" id="SSF54001">
    <property type="entry name" value="Cysteine proteinases"/>
    <property type="match status" value="1"/>
</dbReference>
<keyword evidence="6" id="KW-0788">Thiol protease</keyword>